<keyword evidence="3" id="KW-0804">Transcription</keyword>
<dbReference type="CDD" id="cd00092">
    <property type="entry name" value="HTH_CRP"/>
    <property type="match status" value="1"/>
</dbReference>
<proteinExistence type="predicted"/>
<dbReference type="PROSITE" id="PS51063">
    <property type="entry name" value="HTH_CRP_2"/>
    <property type="match status" value="1"/>
</dbReference>
<evidence type="ECO:0000313" key="6">
    <source>
        <dbReference type="EMBL" id="QDL36182.1"/>
    </source>
</evidence>
<dbReference type="PRINTS" id="PR00034">
    <property type="entry name" value="HTHCRP"/>
</dbReference>
<dbReference type="InterPro" id="IPR036388">
    <property type="entry name" value="WH-like_DNA-bd_sf"/>
</dbReference>
<evidence type="ECO:0000256" key="3">
    <source>
        <dbReference type="ARBA" id="ARBA00023163"/>
    </source>
</evidence>
<keyword evidence="1" id="KW-0805">Transcription regulation</keyword>
<dbReference type="SUPFAM" id="SSF51206">
    <property type="entry name" value="cAMP-binding domain-like"/>
    <property type="match status" value="1"/>
</dbReference>
<dbReference type="SMART" id="SM00419">
    <property type="entry name" value="HTH_CRP"/>
    <property type="match status" value="1"/>
</dbReference>
<dbReference type="GO" id="GO:0003677">
    <property type="term" value="F:DNA binding"/>
    <property type="evidence" value="ECO:0007669"/>
    <property type="project" value="UniProtKB-KW"/>
</dbReference>
<name>A0A515D6Z9_9BURK</name>
<evidence type="ECO:0000256" key="1">
    <source>
        <dbReference type="ARBA" id="ARBA00023015"/>
    </source>
</evidence>
<feature type="domain" description="HTH crp-type" evidence="5">
    <location>
        <begin position="146"/>
        <end position="216"/>
    </location>
</feature>
<dbReference type="InterPro" id="IPR018490">
    <property type="entry name" value="cNMP-bd_dom_sf"/>
</dbReference>
<dbReference type="CDD" id="cd00038">
    <property type="entry name" value="CAP_ED"/>
    <property type="match status" value="1"/>
</dbReference>
<accession>A0A515D6Z9</accession>
<dbReference type="PROSITE" id="PS50042">
    <property type="entry name" value="CNMP_BINDING_3"/>
    <property type="match status" value="1"/>
</dbReference>
<dbReference type="PRINTS" id="PR00103">
    <property type="entry name" value="CAMPKINASE"/>
</dbReference>
<dbReference type="AlphaFoldDB" id="A0A515D6Z9"/>
<dbReference type="Pfam" id="PF00027">
    <property type="entry name" value="cNMP_binding"/>
    <property type="match status" value="1"/>
</dbReference>
<dbReference type="PANTHER" id="PTHR24567">
    <property type="entry name" value="CRP FAMILY TRANSCRIPTIONAL REGULATORY PROTEIN"/>
    <property type="match status" value="1"/>
</dbReference>
<dbReference type="InterPro" id="IPR014710">
    <property type="entry name" value="RmlC-like_jellyroll"/>
</dbReference>
<protein>
    <submittedName>
        <fullName evidence="6">Crp/Fnr family transcriptional regulator</fullName>
    </submittedName>
</protein>
<dbReference type="Pfam" id="PF13545">
    <property type="entry name" value="HTH_Crp_2"/>
    <property type="match status" value="1"/>
</dbReference>
<gene>
    <name evidence="6" type="ORF">EUB48_01890</name>
</gene>
<dbReference type="InterPro" id="IPR036390">
    <property type="entry name" value="WH_DNA-bd_sf"/>
</dbReference>
<evidence type="ECO:0000256" key="2">
    <source>
        <dbReference type="ARBA" id="ARBA00023125"/>
    </source>
</evidence>
<dbReference type="SUPFAM" id="SSF46785">
    <property type="entry name" value="Winged helix' DNA-binding domain"/>
    <property type="match status" value="1"/>
</dbReference>
<evidence type="ECO:0000313" key="7">
    <source>
        <dbReference type="Proteomes" id="UP000316798"/>
    </source>
</evidence>
<keyword evidence="2" id="KW-0238">DNA-binding</keyword>
<dbReference type="GO" id="GO:0005829">
    <property type="term" value="C:cytosol"/>
    <property type="evidence" value="ECO:0007669"/>
    <property type="project" value="TreeGrafter"/>
</dbReference>
<dbReference type="KEGG" id="rhf:EUB48_01890"/>
<feature type="domain" description="Cyclic nucleotide-binding" evidence="4">
    <location>
        <begin position="32"/>
        <end position="132"/>
    </location>
</feature>
<dbReference type="InterPro" id="IPR050397">
    <property type="entry name" value="Env_Response_Regulators"/>
</dbReference>
<dbReference type="Gene3D" id="2.60.120.10">
    <property type="entry name" value="Jelly Rolls"/>
    <property type="match status" value="1"/>
</dbReference>
<reference evidence="6 7" key="1">
    <citation type="submission" date="2019-01" db="EMBL/GenBank/DDBJ databases">
        <title>Genomic insights into a novel species Rhodoferax sp.</title>
        <authorList>
            <person name="Jin L."/>
        </authorList>
    </citation>
    <scope>NUCLEOTIDE SEQUENCE [LARGE SCALE GENOMIC DNA]</scope>
    <source>
        <strain evidence="6 7">CHu59-6-5</strain>
    </source>
</reference>
<dbReference type="SMART" id="SM00100">
    <property type="entry name" value="cNMP"/>
    <property type="match status" value="1"/>
</dbReference>
<dbReference type="InterPro" id="IPR012318">
    <property type="entry name" value="HTH_CRP"/>
</dbReference>
<dbReference type="InterPro" id="IPR000595">
    <property type="entry name" value="cNMP-bd_dom"/>
</dbReference>
<dbReference type="RefSeq" id="WP_142817360.1">
    <property type="nucleotide sequence ID" value="NZ_CP035503.1"/>
</dbReference>
<evidence type="ECO:0000259" key="5">
    <source>
        <dbReference type="PROSITE" id="PS51063"/>
    </source>
</evidence>
<dbReference type="EMBL" id="CP035503">
    <property type="protein sequence ID" value="QDL36182.1"/>
    <property type="molecule type" value="Genomic_DNA"/>
</dbReference>
<dbReference type="OrthoDB" id="8565101at2"/>
<organism evidence="6 7">
    <name type="scientific">Rhodoferax sediminis</name>
    <dbReference type="NCBI Taxonomy" id="2509614"/>
    <lineage>
        <taxon>Bacteria</taxon>
        <taxon>Pseudomonadati</taxon>
        <taxon>Pseudomonadota</taxon>
        <taxon>Betaproteobacteria</taxon>
        <taxon>Burkholderiales</taxon>
        <taxon>Comamonadaceae</taxon>
        <taxon>Rhodoferax</taxon>
    </lineage>
</organism>
<keyword evidence="7" id="KW-1185">Reference proteome</keyword>
<evidence type="ECO:0000259" key="4">
    <source>
        <dbReference type="PROSITE" id="PS50042"/>
    </source>
</evidence>
<dbReference type="GO" id="GO:0003700">
    <property type="term" value="F:DNA-binding transcription factor activity"/>
    <property type="evidence" value="ECO:0007669"/>
    <property type="project" value="TreeGrafter"/>
</dbReference>
<dbReference type="Gene3D" id="1.10.10.10">
    <property type="entry name" value="Winged helix-like DNA-binding domain superfamily/Winged helix DNA-binding domain"/>
    <property type="match status" value="1"/>
</dbReference>
<dbReference type="Proteomes" id="UP000316798">
    <property type="component" value="Chromosome"/>
</dbReference>
<dbReference type="PANTHER" id="PTHR24567:SF74">
    <property type="entry name" value="HTH-TYPE TRANSCRIPTIONAL REGULATOR ARCR"/>
    <property type="match status" value="1"/>
</dbReference>
<sequence length="220" mass="23643">MTAAPRADPVDETLLAALCTANRLLAQRGVVRRYPKNKVLITEGGAGDTLFVLLAGSVKVYSMDGYGREITFGTINAGDYFGEMSLDGGPRSASVMTLEPCTCSVLSSDDVRAHLAQHPNFALGLIEQIIRRARDATAIARNMALLSVHGRVVALLEGLHGPATGAAGVTLHPITHQDIANRVGSSREMVSRLLKEMEKGGYIELGVKRITLLKELPPRW</sequence>